<dbReference type="AlphaFoldDB" id="A0A0B5AUH6"/>
<name>A0A0B5AUH6_9BACL</name>
<evidence type="ECO:0000313" key="3">
    <source>
        <dbReference type="Proteomes" id="UP000031449"/>
    </source>
</evidence>
<proteinExistence type="predicted"/>
<organism evidence="2 3">
    <name type="scientific">Jeotgalibacillus malaysiensis</name>
    <dbReference type="NCBI Taxonomy" id="1508404"/>
    <lineage>
        <taxon>Bacteria</taxon>
        <taxon>Bacillati</taxon>
        <taxon>Bacillota</taxon>
        <taxon>Bacilli</taxon>
        <taxon>Bacillales</taxon>
        <taxon>Caryophanaceae</taxon>
        <taxon>Jeotgalibacillus</taxon>
    </lineage>
</organism>
<dbReference type="HOGENOM" id="CLU_3080734_0_0_9"/>
<accession>A0A0B5AUH6</accession>
<dbReference type="BioCyc" id="JESP1508404:G14D9-12326-MONOMER"/>
<dbReference type="EMBL" id="CP009416">
    <property type="protein sequence ID" value="AJD92362.1"/>
    <property type="molecule type" value="Genomic_DNA"/>
</dbReference>
<dbReference type="STRING" id="1508404.JMA_30450"/>
<dbReference type="Proteomes" id="UP000031449">
    <property type="component" value="Chromosome"/>
</dbReference>
<sequence length="52" mass="5384">MVRDSCGGEATGETPQSGARGGSPRGRGKRVPSTQINDSAAPPNYIQRMGSH</sequence>
<evidence type="ECO:0000256" key="1">
    <source>
        <dbReference type="SAM" id="MobiDB-lite"/>
    </source>
</evidence>
<protein>
    <submittedName>
        <fullName evidence="2">Uncharacterized protein</fullName>
    </submittedName>
</protein>
<gene>
    <name evidence="2" type="ORF">JMA_30450</name>
</gene>
<keyword evidence="3" id="KW-1185">Reference proteome</keyword>
<evidence type="ECO:0000313" key="2">
    <source>
        <dbReference type="EMBL" id="AJD92362.1"/>
    </source>
</evidence>
<feature type="region of interest" description="Disordered" evidence="1">
    <location>
        <begin position="1"/>
        <end position="52"/>
    </location>
</feature>
<dbReference type="KEGG" id="jeo:JMA_30450"/>
<reference evidence="2 3" key="1">
    <citation type="submission" date="2014-08" db="EMBL/GenBank/DDBJ databases">
        <title>Complete genome of a marine bacteria Jeotgalibacillus malaysiensis.</title>
        <authorList>
            <person name="Yaakop A.S."/>
            <person name="Chan K.-G."/>
            <person name="Goh K.M."/>
        </authorList>
    </citation>
    <scope>NUCLEOTIDE SEQUENCE [LARGE SCALE GENOMIC DNA]</scope>
    <source>
        <strain evidence="2 3">D5</strain>
    </source>
</reference>